<protein>
    <submittedName>
        <fullName evidence="2">Uncharacterized protein</fullName>
    </submittedName>
</protein>
<evidence type="ECO:0000313" key="3">
    <source>
        <dbReference type="Proteomes" id="UP001152130"/>
    </source>
</evidence>
<reference evidence="2" key="1">
    <citation type="submission" date="2022-10" db="EMBL/GenBank/DDBJ databases">
        <title>Fusarium specimens isolated from Avocado Roots.</title>
        <authorList>
            <person name="Stajich J."/>
            <person name="Roper C."/>
            <person name="Heimlech-Rivalta G."/>
        </authorList>
    </citation>
    <scope>NUCLEOTIDE SEQUENCE</scope>
    <source>
        <strain evidence="2">CF00143</strain>
    </source>
</reference>
<sequence>MQSRLEEYDRKGIAASVEMQRVAQAVNVQNQRLRRLLVMHGVSEPEIERYLSSLEGDHAVSNSRRRCNTCGHFAPGLSQTRAILTDDPLRRLSEPASLVAKEAVPTLISAPSNSILPTPSREQPSFTEPPTVSIQTRKEDDGISMLEEEEPGLHHPIHKGTRTNHKAPDSLPAQREMLSDTFEPSNSRIHSFGHPEPLETPCDKAAEILVELRGHADSSWARVALGCYGVGSCSVKNTEIFRLMDDID</sequence>
<dbReference type="EMBL" id="JAPDHF010000025">
    <property type="protein sequence ID" value="KAJ4004040.1"/>
    <property type="molecule type" value="Genomic_DNA"/>
</dbReference>
<gene>
    <name evidence="2" type="ORF">NW766_011896</name>
</gene>
<evidence type="ECO:0000256" key="1">
    <source>
        <dbReference type="SAM" id="MobiDB-lite"/>
    </source>
</evidence>
<feature type="region of interest" description="Disordered" evidence="1">
    <location>
        <begin position="110"/>
        <end position="133"/>
    </location>
</feature>
<proteinExistence type="predicted"/>
<accession>A0A9W8PF71</accession>
<keyword evidence="3" id="KW-1185">Reference proteome</keyword>
<evidence type="ECO:0000313" key="2">
    <source>
        <dbReference type="EMBL" id="KAJ4004040.1"/>
    </source>
</evidence>
<organism evidence="2 3">
    <name type="scientific">Fusarium irregulare</name>
    <dbReference type="NCBI Taxonomy" id="2494466"/>
    <lineage>
        <taxon>Eukaryota</taxon>
        <taxon>Fungi</taxon>
        <taxon>Dikarya</taxon>
        <taxon>Ascomycota</taxon>
        <taxon>Pezizomycotina</taxon>
        <taxon>Sordariomycetes</taxon>
        <taxon>Hypocreomycetidae</taxon>
        <taxon>Hypocreales</taxon>
        <taxon>Nectriaceae</taxon>
        <taxon>Fusarium</taxon>
        <taxon>Fusarium incarnatum-equiseti species complex</taxon>
    </lineage>
</organism>
<dbReference type="PANTHER" id="PTHR42070">
    <property type="entry name" value="FILAMENT ASSOCIATED PROTEIN, PUTATIVE (AFU_ORTHOLOGUE AFUA_8G06630)-RELATED"/>
    <property type="match status" value="1"/>
</dbReference>
<name>A0A9W8PF71_9HYPO</name>
<dbReference type="Proteomes" id="UP001152130">
    <property type="component" value="Unassembled WGS sequence"/>
</dbReference>
<comment type="caution">
    <text evidence="2">The sequence shown here is derived from an EMBL/GenBank/DDBJ whole genome shotgun (WGS) entry which is preliminary data.</text>
</comment>
<dbReference type="AlphaFoldDB" id="A0A9W8PF71"/>
<dbReference type="PANTHER" id="PTHR42070:SF1">
    <property type="entry name" value="FILAMENT ASSOCIATED PROTEIN, PUTATIVE (AFU_ORTHOLOGUE AFUA_8G06630)-RELATED"/>
    <property type="match status" value="1"/>
</dbReference>